<feature type="domain" description="RNA polymerase sigma-70 region 2" evidence="6">
    <location>
        <begin position="25"/>
        <end position="85"/>
    </location>
</feature>
<dbReference type="Gene3D" id="1.10.10.10">
    <property type="entry name" value="Winged helix-like DNA-binding domain superfamily/Winged helix DNA-binding domain"/>
    <property type="match status" value="1"/>
</dbReference>
<dbReference type="InterPro" id="IPR013249">
    <property type="entry name" value="RNA_pol_sigma70_r4_t2"/>
</dbReference>
<sequence>MKADDSALLEAWRGGDRTAAGELLSRHFRSLYLFFATKVGQQHEVEDLVQRSFTGALEGVARYRGEANVKTWLLSIARNVLRQWAYERSRQRRREAPIGDSSVADLGAGISTAFELAREQRLLVAGLQRLPLDSQMILELYYWEKLKARELAVVFEAPEGTIRGRLRKAKDLLEVELGTLARSGEELSSVLEGLETWAQAIAEQVPR</sequence>
<dbReference type="InterPro" id="IPR036388">
    <property type="entry name" value="WH-like_DNA-bd_sf"/>
</dbReference>
<dbReference type="InterPro" id="IPR013325">
    <property type="entry name" value="RNA_pol_sigma_r2"/>
</dbReference>
<dbReference type="InterPro" id="IPR013324">
    <property type="entry name" value="RNA_pol_sigma_r3/r4-like"/>
</dbReference>
<dbReference type="GO" id="GO:0006352">
    <property type="term" value="P:DNA-templated transcription initiation"/>
    <property type="evidence" value="ECO:0007669"/>
    <property type="project" value="InterPro"/>
</dbReference>
<evidence type="ECO:0000256" key="3">
    <source>
        <dbReference type="ARBA" id="ARBA00023082"/>
    </source>
</evidence>
<keyword evidence="2" id="KW-0805">Transcription regulation</keyword>
<evidence type="ECO:0000259" key="7">
    <source>
        <dbReference type="Pfam" id="PF08281"/>
    </source>
</evidence>
<dbReference type="GO" id="GO:0003677">
    <property type="term" value="F:DNA binding"/>
    <property type="evidence" value="ECO:0007669"/>
    <property type="project" value="UniProtKB-KW"/>
</dbReference>
<dbReference type="EMBL" id="ABCS01000064">
    <property type="protein sequence ID" value="EDM76493.1"/>
    <property type="molecule type" value="Genomic_DNA"/>
</dbReference>
<keyword evidence="3" id="KW-0731">Sigma factor</keyword>
<evidence type="ECO:0000256" key="2">
    <source>
        <dbReference type="ARBA" id="ARBA00023015"/>
    </source>
</evidence>
<comment type="caution">
    <text evidence="8">The sequence shown here is derived from an EMBL/GenBank/DDBJ whole genome shotgun (WGS) entry which is preliminary data.</text>
</comment>
<dbReference type="GO" id="GO:0016987">
    <property type="term" value="F:sigma factor activity"/>
    <property type="evidence" value="ECO:0007669"/>
    <property type="project" value="UniProtKB-KW"/>
</dbReference>
<evidence type="ECO:0000256" key="1">
    <source>
        <dbReference type="ARBA" id="ARBA00010641"/>
    </source>
</evidence>
<dbReference type="Proteomes" id="UP000005801">
    <property type="component" value="Unassembled WGS sequence"/>
</dbReference>
<dbReference type="Pfam" id="PF08281">
    <property type="entry name" value="Sigma70_r4_2"/>
    <property type="match status" value="1"/>
</dbReference>
<evidence type="ECO:0000256" key="5">
    <source>
        <dbReference type="ARBA" id="ARBA00023163"/>
    </source>
</evidence>
<dbReference type="eggNOG" id="COG1595">
    <property type="taxonomic scope" value="Bacteria"/>
</dbReference>
<dbReference type="Pfam" id="PF04542">
    <property type="entry name" value="Sigma70_r2"/>
    <property type="match status" value="1"/>
</dbReference>
<keyword evidence="9" id="KW-1185">Reference proteome</keyword>
<name>A6GCD4_9BACT</name>
<accession>A6GCD4</accession>
<evidence type="ECO:0000313" key="8">
    <source>
        <dbReference type="EMBL" id="EDM76493.1"/>
    </source>
</evidence>
<dbReference type="PANTHER" id="PTHR43133">
    <property type="entry name" value="RNA POLYMERASE ECF-TYPE SIGMA FACTO"/>
    <property type="match status" value="1"/>
</dbReference>
<keyword evidence="4" id="KW-0238">DNA-binding</keyword>
<dbReference type="RefSeq" id="WP_006974375.1">
    <property type="nucleotide sequence ID" value="NZ_ABCS01000064.1"/>
</dbReference>
<dbReference type="NCBIfam" id="TIGR02937">
    <property type="entry name" value="sigma70-ECF"/>
    <property type="match status" value="1"/>
</dbReference>
<evidence type="ECO:0000313" key="9">
    <source>
        <dbReference type="Proteomes" id="UP000005801"/>
    </source>
</evidence>
<dbReference type="STRING" id="391625.PPSIR1_01002"/>
<dbReference type="InterPro" id="IPR014284">
    <property type="entry name" value="RNA_pol_sigma-70_dom"/>
</dbReference>
<dbReference type="Gene3D" id="1.10.1740.10">
    <property type="match status" value="1"/>
</dbReference>
<comment type="similarity">
    <text evidence="1">Belongs to the sigma-70 factor family. ECF subfamily.</text>
</comment>
<proteinExistence type="inferred from homology"/>
<protein>
    <submittedName>
        <fullName evidence="8">RNA polymerase sigma-70 factor, ECF subfamily protein</fullName>
    </submittedName>
</protein>
<dbReference type="AlphaFoldDB" id="A6GCD4"/>
<dbReference type="OrthoDB" id="5509547at2"/>
<reference evidence="8 9" key="1">
    <citation type="submission" date="2007-06" db="EMBL/GenBank/DDBJ databases">
        <authorList>
            <person name="Shimkets L."/>
            <person name="Ferriera S."/>
            <person name="Johnson J."/>
            <person name="Kravitz S."/>
            <person name="Beeson K."/>
            <person name="Sutton G."/>
            <person name="Rogers Y.-H."/>
            <person name="Friedman R."/>
            <person name="Frazier M."/>
            <person name="Venter J.C."/>
        </authorList>
    </citation>
    <scope>NUCLEOTIDE SEQUENCE [LARGE SCALE GENOMIC DNA]</scope>
    <source>
        <strain evidence="8 9">SIR-1</strain>
    </source>
</reference>
<gene>
    <name evidence="8" type="ORF">PPSIR1_01002</name>
</gene>
<dbReference type="SUPFAM" id="SSF88946">
    <property type="entry name" value="Sigma2 domain of RNA polymerase sigma factors"/>
    <property type="match status" value="1"/>
</dbReference>
<dbReference type="SUPFAM" id="SSF88659">
    <property type="entry name" value="Sigma3 and sigma4 domains of RNA polymerase sigma factors"/>
    <property type="match status" value="1"/>
</dbReference>
<evidence type="ECO:0000256" key="4">
    <source>
        <dbReference type="ARBA" id="ARBA00023125"/>
    </source>
</evidence>
<feature type="domain" description="RNA polymerase sigma factor 70 region 4 type 2" evidence="7">
    <location>
        <begin position="123"/>
        <end position="171"/>
    </location>
</feature>
<dbReference type="InterPro" id="IPR007627">
    <property type="entry name" value="RNA_pol_sigma70_r2"/>
</dbReference>
<dbReference type="InterPro" id="IPR039425">
    <property type="entry name" value="RNA_pol_sigma-70-like"/>
</dbReference>
<evidence type="ECO:0000259" key="6">
    <source>
        <dbReference type="Pfam" id="PF04542"/>
    </source>
</evidence>
<dbReference type="PANTHER" id="PTHR43133:SF8">
    <property type="entry name" value="RNA POLYMERASE SIGMA FACTOR HI_1459-RELATED"/>
    <property type="match status" value="1"/>
</dbReference>
<keyword evidence="5" id="KW-0804">Transcription</keyword>
<organism evidence="8 9">
    <name type="scientific">Plesiocystis pacifica SIR-1</name>
    <dbReference type="NCBI Taxonomy" id="391625"/>
    <lineage>
        <taxon>Bacteria</taxon>
        <taxon>Pseudomonadati</taxon>
        <taxon>Myxococcota</taxon>
        <taxon>Polyangia</taxon>
        <taxon>Nannocystales</taxon>
        <taxon>Nannocystaceae</taxon>
        <taxon>Plesiocystis</taxon>
    </lineage>
</organism>